<gene>
    <name evidence="5" type="ORF">E6O75_ATG04723</name>
</gene>
<evidence type="ECO:0000256" key="2">
    <source>
        <dbReference type="ARBA" id="ARBA00014912"/>
    </source>
</evidence>
<dbReference type="InterPro" id="IPR013763">
    <property type="entry name" value="Cyclin-like_dom"/>
</dbReference>
<dbReference type="InterPro" id="IPR043198">
    <property type="entry name" value="Cyclin/Ssn8"/>
</dbReference>
<dbReference type="Pfam" id="PF00134">
    <property type="entry name" value="Cyclin_N"/>
    <property type="match status" value="1"/>
</dbReference>
<reference evidence="5 6" key="1">
    <citation type="submission" date="2019-04" db="EMBL/GenBank/DDBJ databases">
        <title>High contiguity whole genome sequence and gene annotation resource for two Venturia nashicola isolates.</title>
        <authorList>
            <person name="Prokchorchik M."/>
            <person name="Won K."/>
            <person name="Lee Y."/>
            <person name="Choi E.D."/>
            <person name="Segonzac C."/>
            <person name="Sohn K.H."/>
        </authorList>
    </citation>
    <scope>NUCLEOTIDE SEQUENCE [LARGE SCALE GENOMIC DNA]</scope>
    <source>
        <strain evidence="5 6">PRI2</strain>
    </source>
</reference>
<dbReference type="Proteomes" id="UP000298493">
    <property type="component" value="Unassembled WGS sequence"/>
</dbReference>
<proteinExistence type="inferred from homology"/>
<evidence type="ECO:0000313" key="6">
    <source>
        <dbReference type="Proteomes" id="UP000298493"/>
    </source>
</evidence>
<dbReference type="InterPro" id="IPR006671">
    <property type="entry name" value="Cyclin_N"/>
</dbReference>
<dbReference type="PIRSF" id="PIRSF028758">
    <property type="entry name" value="Cyclin, C/H/G types"/>
    <property type="match status" value="1"/>
</dbReference>
<evidence type="ECO:0000313" key="5">
    <source>
        <dbReference type="EMBL" id="TID21328.1"/>
    </source>
</evidence>
<protein>
    <recommendedName>
        <fullName evidence="2">RNA polymerase II holoenzyme cyclin-like subunit</fullName>
    </recommendedName>
</protein>
<dbReference type="SUPFAM" id="SSF47954">
    <property type="entry name" value="Cyclin-like"/>
    <property type="match status" value="2"/>
</dbReference>
<dbReference type="GO" id="GO:0006357">
    <property type="term" value="P:regulation of transcription by RNA polymerase II"/>
    <property type="evidence" value="ECO:0007669"/>
    <property type="project" value="InterPro"/>
</dbReference>
<accession>A0A4Z1NYF8</accession>
<dbReference type="AlphaFoldDB" id="A0A4Z1NYF8"/>
<name>A0A4Z1NYF8_9PEZI</name>
<evidence type="ECO:0000256" key="1">
    <source>
        <dbReference type="ARBA" id="ARBA00008638"/>
    </source>
</evidence>
<dbReference type="STRING" id="86259.A0A4Z1NYF8"/>
<sequence length="294" mass="33702">MAANYWNSTQKKYWTFTKKELAEIRRNLEAESGQIVSQYPLPDRRLLNIYFSHQLAKLAKRMAVRQQALATAQVYMRRFYIKREIRATNPYLVLSTAFYLACKMEECPQHIRIVVGEARQFWSDTVSSDTSKLGECEFHLISEMNSQLIVHHPYRTLTDMQTQFNLNTDEMSLAWSIVNDHYFTDLPLLHPPHVIAITAVFLATVLKPNNAGTTQAQNMHNAMQQLNAKNGGAVGAQPRVQSLLNWLAESAISIEAIVDCTQELISLYQLWDGFNEKACKEQVSRFVKARGLDK</sequence>
<dbReference type="CDD" id="cd20513">
    <property type="entry name" value="CYCLIN_CCNC_rpt1"/>
    <property type="match status" value="1"/>
</dbReference>
<comment type="similarity">
    <text evidence="1">Belongs to the cyclin family. Cyclin C subfamily.</text>
</comment>
<dbReference type="Gene3D" id="1.10.472.10">
    <property type="entry name" value="Cyclin-like"/>
    <property type="match status" value="2"/>
</dbReference>
<dbReference type="EMBL" id="SNSC02000009">
    <property type="protein sequence ID" value="TID21328.1"/>
    <property type="molecule type" value="Genomic_DNA"/>
</dbReference>
<dbReference type="InterPro" id="IPR036915">
    <property type="entry name" value="Cyclin-like_sf"/>
</dbReference>
<keyword evidence="3" id="KW-0195">Cyclin</keyword>
<dbReference type="SMART" id="SM00385">
    <property type="entry name" value="CYCLIN"/>
    <property type="match status" value="2"/>
</dbReference>
<dbReference type="OrthoDB" id="10266018at2759"/>
<feature type="domain" description="Cyclin-like" evidence="4">
    <location>
        <begin position="53"/>
        <end position="142"/>
    </location>
</feature>
<evidence type="ECO:0000256" key="3">
    <source>
        <dbReference type="RuleBase" id="RU000383"/>
    </source>
</evidence>
<dbReference type="PANTHER" id="PTHR10026">
    <property type="entry name" value="CYCLIN"/>
    <property type="match status" value="1"/>
</dbReference>
<comment type="caution">
    <text evidence="5">The sequence shown here is derived from an EMBL/GenBank/DDBJ whole genome shotgun (WGS) entry which is preliminary data.</text>
</comment>
<dbReference type="GO" id="GO:0016538">
    <property type="term" value="F:cyclin-dependent protein serine/threonine kinase regulator activity"/>
    <property type="evidence" value="ECO:0007669"/>
    <property type="project" value="InterPro"/>
</dbReference>
<evidence type="ECO:0000259" key="4">
    <source>
        <dbReference type="SMART" id="SM00385"/>
    </source>
</evidence>
<organism evidence="5 6">
    <name type="scientific">Venturia nashicola</name>
    <dbReference type="NCBI Taxonomy" id="86259"/>
    <lineage>
        <taxon>Eukaryota</taxon>
        <taxon>Fungi</taxon>
        <taxon>Dikarya</taxon>
        <taxon>Ascomycota</taxon>
        <taxon>Pezizomycotina</taxon>
        <taxon>Dothideomycetes</taxon>
        <taxon>Pleosporomycetidae</taxon>
        <taxon>Venturiales</taxon>
        <taxon>Venturiaceae</taxon>
        <taxon>Venturia</taxon>
    </lineage>
</organism>
<keyword evidence="6" id="KW-1185">Reference proteome</keyword>
<feature type="domain" description="Cyclin-like" evidence="4">
    <location>
        <begin position="155"/>
        <end position="266"/>
    </location>
</feature>